<evidence type="ECO:0000313" key="2">
    <source>
        <dbReference type="Proteomes" id="UP000218767"/>
    </source>
</evidence>
<dbReference type="AlphaFoldDB" id="A0A2A4XJ30"/>
<evidence type="ECO:0000313" key="1">
    <source>
        <dbReference type="EMBL" id="PCI82139.1"/>
    </source>
</evidence>
<name>A0A2A4XJ30_9GAMM</name>
<organism evidence="1 2">
    <name type="scientific">SAR86 cluster bacterium</name>
    <dbReference type="NCBI Taxonomy" id="2030880"/>
    <lineage>
        <taxon>Bacteria</taxon>
        <taxon>Pseudomonadati</taxon>
        <taxon>Pseudomonadota</taxon>
        <taxon>Gammaproteobacteria</taxon>
        <taxon>SAR86 cluster</taxon>
    </lineage>
</organism>
<dbReference type="EMBL" id="NVUL01000002">
    <property type="protein sequence ID" value="PCI82139.1"/>
    <property type="molecule type" value="Genomic_DNA"/>
</dbReference>
<protein>
    <submittedName>
        <fullName evidence="1">Uncharacterized protein</fullName>
    </submittedName>
</protein>
<proteinExistence type="predicted"/>
<comment type="caution">
    <text evidence="1">The sequence shown here is derived from an EMBL/GenBank/DDBJ whole genome shotgun (WGS) entry which is preliminary data.</text>
</comment>
<dbReference type="Proteomes" id="UP000218767">
    <property type="component" value="Unassembled WGS sequence"/>
</dbReference>
<sequence>MPAKSNCNPPQRDLAGVGGAIGRADTKHEVVVYQSTLYGGGISAASNIRLEATIYLEFHHLVRGWTIQGNKFGPGIPIAAVNEGLANVFAETSTNTSFEVNSHPDNSDQWFLEIKALPVDANYNQWMNEHPEGRIAIRYRVGSYIVHRAMESFGMSILELNQLSPEEILSLVEED</sequence>
<accession>A0A2A4XJ30</accession>
<gene>
    <name evidence="1" type="ORF">COB20_00595</name>
</gene>
<reference evidence="2" key="1">
    <citation type="submission" date="2017-08" db="EMBL/GenBank/DDBJ databases">
        <title>A dynamic microbial community with high functional redundancy inhabits the cold, oxic subseafloor aquifer.</title>
        <authorList>
            <person name="Tully B.J."/>
            <person name="Wheat C.G."/>
            <person name="Glazer B.T."/>
            <person name="Huber J.A."/>
        </authorList>
    </citation>
    <scope>NUCLEOTIDE SEQUENCE [LARGE SCALE GENOMIC DNA]</scope>
</reference>